<dbReference type="GO" id="GO:0005524">
    <property type="term" value="F:ATP binding"/>
    <property type="evidence" value="ECO:0007669"/>
    <property type="project" value="UniProtKB-UniRule"/>
</dbReference>
<comment type="pathway">
    <text evidence="9">Cofactor biosynthesis; adenosylcobalamin biosynthesis; cob(II)yrinate a,c-diamide from precorrin-2 (aerobic route): step 9/10.</text>
</comment>
<evidence type="ECO:0000256" key="8">
    <source>
        <dbReference type="ARBA" id="ARBA00022962"/>
    </source>
</evidence>
<sequence>MIPPGLLIAAPRSGSGKTTLVLGLLRALARGGVAVQPMKCGPDYIDPGFHAAAASRVSYNLDSWAMRPALIDGLTRQAGNDAELFIGEALMGLFDGVISDGASGDGSSSGLAALLGWPVLLVLDISGQSQSAGAVAKGFASFRPDVRVAGVVLNKVASPRHEALARKGIEEAGLPVVGTLPRNADLVLPERHLGLVQADETVELDRRLEALADFVETHCDIGAIRALAEPTRLPTAGRDMGRRPVESTEAGLRPGEPIEAGLRPGEPVEAGLRPPGQRIALARDAAFSFIYPHLIAGWRRQGAEIIPFSPLADEGPAEDADVAWLPGGYPELHGARLATATRFQKALRLFAQTRPVHGECGGYMVLGRVLIDAEGTAHRMTGLLDLETSFAKRRMNLGYRLAELKQDCPLGARGSRVRGHEFHYSTTLRSDDTPLFEVSDANGTPLGALGGRRGQVTGSFFHVIDKA</sequence>
<dbReference type="HAMAP" id="MF_00027">
    <property type="entry name" value="CobB_CbiA"/>
    <property type="match status" value="1"/>
</dbReference>
<dbReference type="GO" id="GO:0009236">
    <property type="term" value="P:cobalamin biosynthetic process"/>
    <property type="evidence" value="ECO:0007669"/>
    <property type="project" value="UniProtKB-UniRule"/>
</dbReference>
<dbReference type="NCBIfam" id="NF002204">
    <property type="entry name" value="PRK01077.1"/>
    <property type="match status" value="1"/>
</dbReference>
<feature type="domain" description="CobB/CobQ-like glutamine amidotransferase" evidence="12">
    <location>
        <begin position="278"/>
        <end position="464"/>
    </location>
</feature>
<evidence type="ECO:0000256" key="10">
    <source>
        <dbReference type="SAM" id="MobiDB-lite"/>
    </source>
</evidence>
<evidence type="ECO:0000256" key="3">
    <source>
        <dbReference type="ARBA" id="ARBA00022573"/>
    </source>
</evidence>
<dbReference type="Proteomes" id="UP000237682">
    <property type="component" value="Unassembled WGS sequence"/>
</dbReference>
<evidence type="ECO:0000256" key="2">
    <source>
        <dbReference type="ARBA" id="ARBA00006205"/>
    </source>
</evidence>
<dbReference type="InterPro" id="IPR029062">
    <property type="entry name" value="Class_I_gatase-like"/>
</dbReference>
<keyword evidence="3 9" id="KW-0169">Cobalamin biosynthesis</keyword>
<comment type="catalytic activity">
    <reaction evidence="9">
        <text>hydrogenobyrinate + 2 L-glutamine + 2 ATP + 2 H2O = hydrogenobyrinate a,c-diamide + 2 L-glutamate + 2 ADP + 2 phosphate + 2 H(+)</text>
        <dbReference type="Rhea" id="RHEA:12544"/>
        <dbReference type="ChEBI" id="CHEBI:15377"/>
        <dbReference type="ChEBI" id="CHEBI:15378"/>
        <dbReference type="ChEBI" id="CHEBI:29985"/>
        <dbReference type="ChEBI" id="CHEBI:30616"/>
        <dbReference type="ChEBI" id="CHEBI:43474"/>
        <dbReference type="ChEBI" id="CHEBI:58359"/>
        <dbReference type="ChEBI" id="CHEBI:77873"/>
        <dbReference type="ChEBI" id="CHEBI:77874"/>
        <dbReference type="ChEBI" id="CHEBI:456216"/>
        <dbReference type="EC" id="6.3.5.9"/>
    </reaction>
</comment>
<evidence type="ECO:0000259" key="12">
    <source>
        <dbReference type="Pfam" id="PF07685"/>
    </source>
</evidence>
<dbReference type="Gene3D" id="3.40.50.300">
    <property type="entry name" value="P-loop containing nucleotide triphosphate hydrolases"/>
    <property type="match status" value="1"/>
</dbReference>
<evidence type="ECO:0000256" key="6">
    <source>
        <dbReference type="ARBA" id="ARBA00022840"/>
    </source>
</evidence>
<dbReference type="Pfam" id="PF07685">
    <property type="entry name" value="GATase_3"/>
    <property type="match status" value="1"/>
</dbReference>
<feature type="region of interest" description="Disordered" evidence="10">
    <location>
        <begin position="234"/>
        <end position="269"/>
    </location>
</feature>
<feature type="active site" description="Nucleophile" evidence="9">
    <location>
        <position position="360"/>
    </location>
</feature>
<evidence type="ECO:0000256" key="4">
    <source>
        <dbReference type="ARBA" id="ARBA00022598"/>
    </source>
</evidence>
<evidence type="ECO:0000259" key="11">
    <source>
        <dbReference type="Pfam" id="PF01656"/>
    </source>
</evidence>
<dbReference type="PANTHER" id="PTHR43873">
    <property type="entry name" value="COBYRINATE A,C-DIAMIDE SYNTHASE"/>
    <property type="match status" value="1"/>
</dbReference>
<comment type="domain">
    <text evidence="9">Comprises of two domains. The C-terminal domain contains the binding site for glutamine and catalyzes the hydrolysis of this substrate to glutamate and ammonia. The N-terminal domain is anticipated to bind ATP and hydrogenobyrinate and catalyzes the ultimate synthesis of the diamide product. The ammonia produced via the glutaminase domain is probably translocated to the adjacent domain via a molecular tunnel, where it reacts with an activated intermediate.</text>
</comment>
<organism evidence="13 14">
    <name type="scientific">Labrys okinawensis</name>
    <dbReference type="NCBI Taxonomy" id="346911"/>
    <lineage>
        <taxon>Bacteria</taxon>
        <taxon>Pseudomonadati</taxon>
        <taxon>Pseudomonadota</taxon>
        <taxon>Alphaproteobacteria</taxon>
        <taxon>Hyphomicrobiales</taxon>
        <taxon>Xanthobacteraceae</taxon>
        <taxon>Labrys</taxon>
    </lineage>
</organism>
<dbReference type="InterPro" id="IPR027417">
    <property type="entry name" value="P-loop_NTPase"/>
</dbReference>
<dbReference type="Gene3D" id="3.40.50.880">
    <property type="match status" value="1"/>
</dbReference>
<comment type="cofactor">
    <cofactor evidence="1 9">
        <name>Mg(2+)</name>
        <dbReference type="ChEBI" id="CHEBI:18420"/>
    </cofactor>
</comment>
<dbReference type="InterPro" id="IPR002586">
    <property type="entry name" value="CobQ/CobB/MinD/ParA_Nub-bd_dom"/>
</dbReference>
<gene>
    <name evidence="9" type="primary">cobB</name>
    <name evidence="13" type="ORF">C5L14_17545</name>
</gene>
<comment type="function">
    <text evidence="9">Catalyzes the ATP-dependent amidation of the two carboxylate groups at positions a and c of hydrogenobyrinate, using either L-glutamine or ammonia as the nitrogen source.</text>
</comment>
<dbReference type="CDD" id="cd05388">
    <property type="entry name" value="CobB_N"/>
    <property type="match status" value="1"/>
</dbReference>
<dbReference type="PROSITE" id="PS51274">
    <property type="entry name" value="GATASE_COBBQ"/>
    <property type="match status" value="1"/>
</dbReference>
<dbReference type="InterPro" id="IPR004484">
    <property type="entry name" value="CbiA/CobB_synth"/>
</dbReference>
<keyword evidence="7 9" id="KW-0460">Magnesium</keyword>
<dbReference type="GO" id="GO:0043802">
    <property type="term" value="F:hydrogenobyrinic acid a,c-diamide synthase (glutamine-hydrolysing) activity"/>
    <property type="evidence" value="ECO:0007669"/>
    <property type="project" value="UniProtKB-UniRule"/>
</dbReference>
<keyword evidence="8 9" id="KW-0315">Glutamine amidotransferase</keyword>
<evidence type="ECO:0000256" key="9">
    <source>
        <dbReference type="HAMAP-Rule" id="MF_00027"/>
    </source>
</evidence>
<reference evidence="13 14" key="1">
    <citation type="submission" date="2018-02" db="EMBL/GenBank/DDBJ databases">
        <title>Whole genome sequencing of endophytic bacterium.</title>
        <authorList>
            <person name="Eedara R."/>
            <person name="Podile A.R."/>
        </authorList>
    </citation>
    <scope>NUCLEOTIDE SEQUENCE [LARGE SCALE GENOMIC DNA]</scope>
    <source>
        <strain evidence="13 14">RP1T</strain>
    </source>
</reference>
<protein>
    <recommendedName>
        <fullName evidence="9">Hydrogenobyrinate a,c-diamide synthase</fullName>
        <ecNumber evidence="9">6.3.5.9</ecNumber>
    </recommendedName>
    <alternativeName>
        <fullName evidence="9">Hydrogenobyrinic acid a,c-diamide synthase</fullName>
    </alternativeName>
</protein>
<dbReference type="EMBL" id="PUEJ01000006">
    <property type="protein sequence ID" value="PRH86059.1"/>
    <property type="molecule type" value="Genomic_DNA"/>
</dbReference>
<name>A0A2S9Q9P0_9HYPH</name>
<keyword evidence="5 9" id="KW-0547">Nucleotide-binding</keyword>
<keyword evidence="14" id="KW-1185">Reference proteome</keyword>
<dbReference type="UniPathway" id="UPA00148">
    <property type="reaction ID" value="UER00220"/>
</dbReference>
<keyword evidence="4 9" id="KW-0436">Ligase</keyword>
<proteinExistence type="inferred from homology"/>
<dbReference type="SUPFAM" id="SSF52317">
    <property type="entry name" value="Class I glutamine amidotransferase-like"/>
    <property type="match status" value="1"/>
</dbReference>
<dbReference type="InterPro" id="IPR011698">
    <property type="entry name" value="GATase_3"/>
</dbReference>
<evidence type="ECO:0000313" key="13">
    <source>
        <dbReference type="EMBL" id="PRH86059.1"/>
    </source>
</evidence>
<evidence type="ECO:0000256" key="7">
    <source>
        <dbReference type="ARBA" id="ARBA00022842"/>
    </source>
</evidence>
<dbReference type="RefSeq" id="WP_105863357.1">
    <property type="nucleotide sequence ID" value="NZ_PUEJ01000006.1"/>
</dbReference>
<comment type="similarity">
    <text evidence="2">Belongs to the CobB/CobQ family. CobQ subfamily.</text>
</comment>
<dbReference type="AlphaFoldDB" id="A0A2S9Q9P0"/>
<comment type="similarity">
    <text evidence="9">Belongs to the CobB/CbiA family.</text>
</comment>
<dbReference type="EC" id="6.3.5.9" evidence="9"/>
<dbReference type="OrthoDB" id="9764035at2"/>
<comment type="miscellaneous">
    <text evidence="9">The a and c carboxylates of hydrogenobyrinate are activated for nucleophilic attack via formation of a phosphorylated intermediate by ATP. CobB catalyzes first the amidation of the c-carboxylate, and then that of the a-carboxylate.</text>
</comment>
<dbReference type="PANTHER" id="PTHR43873:SF1">
    <property type="entry name" value="COBYRINATE A,C-DIAMIDE SYNTHASE"/>
    <property type="match status" value="1"/>
</dbReference>
<comment type="caution">
    <text evidence="13">The sequence shown here is derived from an EMBL/GenBank/DDBJ whole genome shotgun (WGS) entry which is preliminary data.</text>
</comment>
<dbReference type="SUPFAM" id="SSF52540">
    <property type="entry name" value="P-loop containing nucleoside triphosphate hydrolases"/>
    <property type="match status" value="1"/>
</dbReference>
<evidence type="ECO:0000256" key="5">
    <source>
        <dbReference type="ARBA" id="ARBA00022741"/>
    </source>
</evidence>
<evidence type="ECO:0000256" key="1">
    <source>
        <dbReference type="ARBA" id="ARBA00001946"/>
    </source>
</evidence>
<keyword evidence="6 9" id="KW-0067">ATP-binding</keyword>
<evidence type="ECO:0000313" key="14">
    <source>
        <dbReference type="Proteomes" id="UP000237682"/>
    </source>
</evidence>
<feature type="domain" description="CobQ/CobB/MinD/ParA nucleotide binding" evidence="11">
    <location>
        <begin position="7"/>
        <end position="193"/>
    </location>
</feature>
<feature type="site" description="Increases nucleophilicity of active site Cys" evidence="9">
    <location>
        <position position="462"/>
    </location>
</feature>
<dbReference type="GO" id="GO:0042242">
    <property type="term" value="F:cobyrinic acid a,c-diamide synthase activity"/>
    <property type="evidence" value="ECO:0007669"/>
    <property type="project" value="InterPro"/>
</dbReference>
<dbReference type="Pfam" id="PF01656">
    <property type="entry name" value="CbiA"/>
    <property type="match status" value="1"/>
</dbReference>
<accession>A0A2S9Q9P0</accession>